<protein>
    <submittedName>
        <fullName evidence="9">TROVE domain-containing protein</fullName>
    </submittedName>
</protein>
<keyword evidence="3" id="KW-0963">Cytoplasm</keyword>
<dbReference type="Pfam" id="PF05731">
    <property type="entry name" value="TROVE"/>
    <property type="match status" value="1"/>
</dbReference>
<keyword evidence="10" id="KW-1185">Reference proteome</keyword>
<evidence type="ECO:0000256" key="4">
    <source>
        <dbReference type="ARBA" id="ARBA00022723"/>
    </source>
</evidence>
<evidence type="ECO:0000256" key="3">
    <source>
        <dbReference type="ARBA" id="ARBA00022490"/>
    </source>
</evidence>
<evidence type="ECO:0000256" key="6">
    <source>
        <dbReference type="ARBA" id="ARBA00023274"/>
    </source>
</evidence>
<keyword evidence="6" id="KW-0687">Ribonucleoprotein</keyword>
<organism evidence="9 10">
    <name type="scientific">Nocardiopsis alba</name>
    <dbReference type="NCBI Taxonomy" id="53437"/>
    <lineage>
        <taxon>Bacteria</taxon>
        <taxon>Bacillati</taxon>
        <taxon>Actinomycetota</taxon>
        <taxon>Actinomycetes</taxon>
        <taxon>Streptosporangiales</taxon>
        <taxon>Nocardiopsidaceae</taxon>
        <taxon>Nocardiopsis</taxon>
    </lineage>
</organism>
<feature type="region of interest" description="Disordered" evidence="7">
    <location>
        <begin position="1"/>
        <end position="34"/>
    </location>
</feature>
<keyword evidence="4" id="KW-0479">Metal-binding</keyword>
<dbReference type="EMBL" id="JAYMRS010000001">
    <property type="protein sequence ID" value="MFB8766396.1"/>
    <property type="molecule type" value="Genomic_DNA"/>
</dbReference>
<dbReference type="SUPFAM" id="SSF53300">
    <property type="entry name" value="vWA-like"/>
    <property type="match status" value="1"/>
</dbReference>
<evidence type="ECO:0000256" key="2">
    <source>
        <dbReference type="ARBA" id="ARBA00007814"/>
    </source>
</evidence>
<comment type="similarity">
    <text evidence="2">Belongs to the Ro 60 kDa family.</text>
</comment>
<dbReference type="InterPro" id="IPR040322">
    <property type="entry name" value="TROVE2"/>
</dbReference>
<proteinExistence type="inferred from homology"/>
<evidence type="ECO:0000313" key="10">
    <source>
        <dbReference type="Proteomes" id="UP001585053"/>
    </source>
</evidence>
<dbReference type="PROSITE" id="PS50988">
    <property type="entry name" value="TROVE"/>
    <property type="match status" value="1"/>
</dbReference>
<sequence>MCAKFNRAGTRPSGQSPITGEHTPSGRTHEGAPGFARDTKSELFLLAVANMVGENTFYESAGERDGRFRNLVHQIAVTDPEWLTGMIGWLRNEANMRTASVVAALEGAKARVDAGAHGHSRQMVDTALRRADEPGEALAYWTSRYGRRLPKPVKRGIADAAARLYDERSMLKYDTATKGYRFSDVLNLVHASPAADRPWQEALFVHAHERRHDRGTVPDPDVLPVLARNAVFAERVESDPGVLLAPEELKAAGLTWESALSLAGGRMDKARLWEALIPSMGYMALLRNLRNFDRAGVSDEVAERVTARLSDPEQVARSRQLPMRFLSAYRAAPSLRWGHALEKALKASLGNVPELGGRTLVLVDRSGSMQGRLSARSDLNRADAAAIFGSALAMRCAGADLVEFGTGSAPVALERGDSLLRVIERFQWMGGTDTTRAVREHFRGHDRVVIVTDEQAHHSRDGGPTEQVPESVPVYTWNLAGYRYGHGPSGVGGRYTFGGLGDAAFRMIPLLERGRDARWPWEGRP</sequence>
<gene>
    <name evidence="9" type="ORF">VSQ78_01690</name>
</gene>
<dbReference type="InterPro" id="IPR037214">
    <property type="entry name" value="TROVE_dom_sf"/>
</dbReference>
<evidence type="ECO:0000256" key="1">
    <source>
        <dbReference type="ARBA" id="ARBA00004496"/>
    </source>
</evidence>
<feature type="domain" description="TROVE" evidence="8">
    <location>
        <begin position="26"/>
        <end position="357"/>
    </location>
</feature>
<comment type="subcellular location">
    <subcellularLocation>
        <location evidence="1">Cytoplasm</location>
    </subcellularLocation>
</comment>
<evidence type="ECO:0000256" key="7">
    <source>
        <dbReference type="SAM" id="MobiDB-lite"/>
    </source>
</evidence>
<dbReference type="PANTHER" id="PTHR14202:SF0">
    <property type="entry name" value="RNA-BINDING PROTEIN RO60"/>
    <property type="match status" value="1"/>
</dbReference>
<keyword evidence="5" id="KW-0694">RNA-binding</keyword>
<reference evidence="9 10" key="1">
    <citation type="submission" date="2024-01" db="EMBL/GenBank/DDBJ databases">
        <title>Genome mining of biosynthetic gene clusters to explore secondary metabolites of Streptomyces sp.</title>
        <authorList>
            <person name="Baig A."/>
            <person name="Ajitkumar Shintre N."/>
            <person name="Kumar H."/>
            <person name="Anbarasu A."/>
            <person name="Ramaiah S."/>
        </authorList>
    </citation>
    <scope>NUCLEOTIDE SEQUENCE [LARGE SCALE GENOMIC DNA]</scope>
    <source>
        <strain evidence="9 10">A01</strain>
    </source>
</reference>
<dbReference type="SUPFAM" id="SSF140864">
    <property type="entry name" value="TROVE domain-like"/>
    <property type="match status" value="1"/>
</dbReference>
<dbReference type="InterPro" id="IPR036465">
    <property type="entry name" value="vWFA_dom_sf"/>
</dbReference>
<evidence type="ECO:0000256" key="5">
    <source>
        <dbReference type="ARBA" id="ARBA00022884"/>
    </source>
</evidence>
<evidence type="ECO:0000313" key="9">
    <source>
        <dbReference type="EMBL" id="MFB8766396.1"/>
    </source>
</evidence>
<dbReference type="InterPro" id="IPR008858">
    <property type="entry name" value="TROVE_dom"/>
</dbReference>
<name>A0ABV5DPB7_9ACTN</name>
<dbReference type="Gene3D" id="3.40.50.410">
    <property type="entry name" value="von Willebrand factor, type A domain"/>
    <property type="match status" value="1"/>
</dbReference>
<dbReference type="PANTHER" id="PTHR14202">
    <property type="entry name" value="60 KDA RIBONUCLEOPROTEIN SSA/RO"/>
    <property type="match status" value="1"/>
</dbReference>
<accession>A0ABV5DPB7</accession>
<evidence type="ECO:0000259" key="8">
    <source>
        <dbReference type="PROSITE" id="PS50988"/>
    </source>
</evidence>
<dbReference type="Proteomes" id="UP001585053">
    <property type="component" value="Unassembled WGS sequence"/>
</dbReference>
<comment type="caution">
    <text evidence="9">The sequence shown here is derived from an EMBL/GenBank/DDBJ whole genome shotgun (WGS) entry which is preliminary data.</text>
</comment>
<dbReference type="RefSeq" id="WP_376736622.1">
    <property type="nucleotide sequence ID" value="NZ_JAYMRS010000001.1"/>
</dbReference>